<sequence length="147" mass="16753">MANYELFQKIAKALALGEGANARELIEQMPDEDEREYVVYIAAVFTELVDALFEEDHGLVAIKDFVDEMANAYRTAKPPFRSLAMEVLIRAVYDEDQSLDEVSAKEQLRYQTMALRMIVHKSPGVYAQLDQYLAEAKTLALEWLSEV</sequence>
<comment type="caution">
    <text evidence="1">The sequence shown here is derived from an EMBL/GenBank/DDBJ whole genome shotgun (WGS) entry which is preliminary data.</text>
</comment>
<evidence type="ECO:0008006" key="3">
    <source>
        <dbReference type="Google" id="ProtNLM"/>
    </source>
</evidence>
<dbReference type="Proteomes" id="UP000681341">
    <property type="component" value="Unassembled WGS sequence"/>
</dbReference>
<protein>
    <recommendedName>
        <fullName evidence="3">Immunity protein 30 domain-containing protein</fullName>
    </recommendedName>
</protein>
<name>A0ABS3U7D7_9ACTN</name>
<gene>
    <name evidence="1" type="ORF">J5V16_17855</name>
</gene>
<dbReference type="EMBL" id="JAGFNP010000010">
    <property type="protein sequence ID" value="MBO3734694.1"/>
    <property type="molecule type" value="Genomic_DNA"/>
</dbReference>
<proteinExistence type="predicted"/>
<evidence type="ECO:0000313" key="2">
    <source>
        <dbReference type="Proteomes" id="UP000681341"/>
    </source>
</evidence>
<evidence type="ECO:0000313" key="1">
    <source>
        <dbReference type="EMBL" id="MBO3734694.1"/>
    </source>
</evidence>
<keyword evidence="2" id="KW-1185">Reference proteome</keyword>
<dbReference type="RefSeq" id="WP_208497915.1">
    <property type="nucleotide sequence ID" value="NZ_JAGFNP010000010.1"/>
</dbReference>
<reference evidence="1 2" key="1">
    <citation type="submission" date="2021-03" db="EMBL/GenBank/DDBJ databases">
        <title>Glycomyces sp. nov., a novel actinomycete isolated from soil.</title>
        <authorList>
            <person name="Yang X."/>
            <person name="Xu X."/>
        </authorList>
    </citation>
    <scope>NUCLEOTIDE SEQUENCE [LARGE SCALE GENOMIC DNA]</scope>
    <source>
        <strain evidence="1 2">NEAU-S30</strain>
    </source>
</reference>
<organism evidence="1 2">
    <name type="scientific">Glycomyces niveus</name>
    <dbReference type="NCBI Taxonomy" id="2820287"/>
    <lineage>
        <taxon>Bacteria</taxon>
        <taxon>Bacillati</taxon>
        <taxon>Actinomycetota</taxon>
        <taxon>Actinomycetes</taxon>
        <taxon>Glycomycetales</taxon>
        <taxon>Glycomycetaceae</taxon>
        <taxon>Glycomyces</taxon>
    </lineage>
</organism>
<accession>A0ABS3U7D7</accession>